<dbReference type="InterPro" id="IPR019554">
    <property type="entry name" value="Soluble_ligand-bd"/>
</dbReference>
<dbReference type="EMBL" id="AEUZ02000001">
    <property type="protein sequence ID" value="EHJ56784.1"/>
    <property type="molecule type" value="Genomic_DNA"/>
</dbReference>
<evidence type="ECO:0000313" key="4">
    <source>
        <dbReference type="Proteomes" id="UP000005388"/>
    </source>
</evidence>
<evidence type="ECO:0000259" key="2">
    <source>
        <dbReference type="Pfam" id="PF10531"/>
    </source>
</evidence>
<proteinExistence type="predicted"/>
<dbReference type="GO" id="GO:0015627">
    <property type="term" value="C:type II protein secretion system complex"/>
    <property type="evidence" value="ECO:0007669"/>
    <property type="project" value="TreeGrafter"/>
</dbReference>
<dbReference type="InterPro" id="IPR051675">
    <property type="entry name" value="Endo/Exo/Phosphatase_dom_1"/>
</dbReference>
<gene>
    <name evidence="3" type="ORF">STRUR_0634</name>
</gene>
<feature type="compositionally biased region" description="Basic and acidic residues" evidence="1">
    <location>
        <begin position="11"/>
        <end position="30"/>
    </location>
</feature>
<dbReference type="GO" id="GO:0015628">
    <property type="term" value="P:protein secretion by the type II secretion system"/>
    <property type="evidence" value="ECO:0007669"/>
    <property type="project" value="TreeGrafter"/>
</dbReference>
<dbReference type="Pfam" id="PF12836">
    <property type="entry name" value="HHH_3"/>
    <property type="match status" value="1"/>
</dbReference>
<feature type="domain" description="Soluble ligand binding" evidence="2">
    <location>
        <begin position="39"/>
        <end position="92"/>
    </location>
</feature>
<feature type="region of interest" description="Disordered" evidence="1">
    <location>
        <begin position="1"/>
        <end position="33"/>
    </location>
</feature>
<protein>
    <submittedName>
        <fullName evidence="3">ComEA protein</fullName>
    </submittedName>
</protein>
<name>G5KDJ0_9STRE</name>
<evidence type="ECO:0000256" key="1">
    <source>
        <dbReference type="SAM" id="MobiDB-lite"/>
    </source>
</evidence>
<dbReference type="Proteomes" id="UP000005388">
    <property type="component" value="Unassembled WGS sequence"/>
</dbReference>
<sequence>MDQQKQQTYQFEEKTAAPIEEKPIKEEKANTAESQTITVDLKGAVKNEGVYQIEKGNRLFDLIQKAGGLTPEADKKSINLASKLADEQLIYVAKVGEEVVSNVTNNHQESSSSTTIVNINKANLEELQTITGIGQKKAQEIINYREKNGLFKSIED</sequence>
<dbReference type="InterPro" id="IPR010994">
    <property type="entry name" value="RuvA_2-like"/>
</dbReference>
<dbReference type="STRING" id="764291.STRUR_0634"/>
<dbReference type="NCBIfam" id="TIGR00426">
    <property type="entry name" value="competence protein ComEA helix-hairpin-helix repeat region"/>
    <property type="match status" value="1"/>
</dbReference>
<dbReference type="Pfam" id="PF10531">
    <property type="entry name" value="SLBB"/>
    <property type="match status" value="1"/>
</dbReference>
<organism evidence="3 4">
    <name type="scientific">Streptococcus urinalis 2285-97</name>
    <dbReference type="NCBI Taxonomy" id="764291"/>
    <lineage>
        <taxon>Bacteria</taxon>
        <taxon>Bacillati</taxon>
        <taxon>Bacillota</taxon>
        <taxon>Bacilli</taxon>
        <taxon>Lactobacillales</taxon>
        <taxon>Streptococcaceae</taxon>
        <taxon>Streptococcus</taxon>
    </lineage>
</organism>
<dbReference type="InterPro" id="IPR004509">
    <property type="entry name" value="Competence_ComEA_HhH"/>
</dbReference>
<dbReference type="RefSeq" id="WP_006739527.1">
    <property type="nucleotide sequence ID" value="NZ_AEUZ02000001.1"/>
</dbReference>
<accession>G5KDJ0</accession>
<feature type="compositionally biased region" description="Polar residues" evidence="1">
    <location>
        <begin position="1"/>
        <end position="10"/>
    </location>
</feature>
<dbReference type="eggNOG" id="COG1555">
    <property type="taxonomic scope" value="Bacteria"/>
</dbReference>
<comment type="caution">
    <text evidence="3">The sequence shown here is derived from an EMBL/GenBank/DDBJ whole genome shotgun (WGS) entry which is preliminary data.</text>
</comment>
<reference evidence="3 4" key="1">
    <citation type="journal article" date="2014" name="Int. J. Syst. Evol. Microbiol.">
        <title>Phylogenomics and the dynamic genome evolution of the genus Streptococcus.</title>
        <authorList>
            <consortium name="The Broad Institute Genome Sequencing Platform"/>
            <person name="Richards V.P."/>
            <person name="Palmer S.R."/>
            <person name="Pavinski Bitar P.D."/>
            <person name="Qin X."/>
            <person name="Weinstock G.M."/>
            <person name="Highlander S.K."/>
            <person name="Town C.D."/>
            <person name="Burne R.A."/>
            <person name="Stanhope M.J."/>
        </authorList>
    </citation>
    <scope>NUCLEOTIDE SEQUENCE [LARGE SCALE GENOMIC DNA]</scope>
    <source>
        <strain evidence="3 4">2285-97</strain>
    </source>
</reference>
<evidence type="ECO:0000313" key="3">
    <source>
        <dbReference type="EMBL" id="EHJ56784.1"/>
    </source>
</evidence>
<dbReference type="SUPFAM" id="SSF47781">
    <property type="entry name" value="RuvA domain 2-like"/>
    <property type="match status" value="1"/>
</dbReference>
<dbReference type="PANTHER" id="PTHR21180:SF32">
    <property type="entry name" value="ENDONUCLEASE_EXONUCLEASE_PHOSPHATASE FAMILY DOMAIN-CONTAINING PROTEIN 1"/>
    <property type="match status" value="1"/>
</dbReference>
<keyword evidence="4" id="KW-1185">Reference proteome</keyword>
<dbReference type="AlphaFoldDB" id="G5KDJ0"/>
<dbReference type="Gene3D" id="1.10.150.280">
    <property type="entry name" value="AF1531-like domain"/>
    <property type="match status" value="1"/>
</dbReference>
<dbReference type="PANTHER" id="PTHR21180">
    <property type="entry name" value="ENDONUCLEASE/EXONUCLEASE/PHOSPHATASE FAMILY DOMAIN-CONTAINING PROTEIN 1"/>
    <property type="match status" value="1"/>
</dbReference>